<dbReference type="GO" id="GO:0005886">
    <property type="term" value="C:plasma membrane"/>
    <property type="evidence" value="ECO:0007669"/>
    <property type="project" value="TreeGrafter"/>
</dbReference>
<evidence type="ECO:0000313" key="7">
    <source>
        <dbReference type="EMBL" id="MBE6420588.1"/>
    </source>
</evidence>
<evidence type="ECO:0000256" key="1">
    <source>
        <dbReference type="ARBA" id="ARBA00004141"/>
    </source>
</evidence>
<dbReference type="InterPro" id="IPR002810">
    <property type="entry name" value="NfeD-like_C"/>
</dbReference>
<dbReference type="Gene3D" id="2.40.50.140">
    <property type="entry name" value="Nucleic acid-binding proteins"/>
    <property type="match status" value="1"/>
</dbReference>
<evidence type="ECO:0000256" key="5">
    <source>
        <dbReference type="SAM" id="Phobius"/>
    </source>
</evidence>
<dbReference type="EMBL" id="SUVG01000001">
    <property type="protein sequence ID" value="MBE6420588.1"/>
    <property type="molecule type" value="Genomic_DNA"/>
</dbReference>
<comment type="caution">
    <text evidence="7">The sequence shown here is derived from an EMBL/GenBank/DDBJ whole genome shotgun (WGS) entry which is preliminary data.</text>
</comment>
<reference evidence="7" key="1">
    <citation type="submission" date="2019-04" db="EMBL/GenBank/DDBJ databases">
        <title>Evolution of Biomass-Degrading Anaerobic Consortia Revealed by Metagenomics.</title>
        <authorList>
            <person name="Peng X."/>
        </authorList>
    </citation>
    <scope>NUCLEOTIDE SEQUENCE</scope>
    <source>
        <strain evidence="7">SIG66</strain>
    </source>
</reference>
<keyword evidence="3 5" id="KW-1133">Transmembrane helix</keyword>
<feature type="transmembrane region" description="Helical" evidence="5">
    <location>
        <begin position="7"/>
        <end position="33"/>
    </location>
</feature>
<evidence type="ECO:0000256" key="3">
    <source>
        <dbReference type="ARBA" id="ARBA00022989"/>
    </source>
</evidence>
<comment type="subcellular location">
    <subcellularLocation>
        <location evidence="1">Membrane</location>
        <topology evidence="1">Multi-pass membrane protein</topology>
    </subcellularLocation>
</comment>
<feature type="transmembrane region" description="Helical" evidence="5">
    <location>
        <begin position="39"/>
        <end position="63"/>
    </location>
</feature>
<evidence type="ECO:0000313" key="8">
    <source>
        <dbReference type="Proteomes" id="UP000725649"/>
    </source>
</evidence>
<gene>
    <name evidence="7" type="ORF">E7027_00325</name>
</gene>
<keyword evidence="4 5" id="KW-0472">Membrane</keyword>
<dbReference type="Pfam" id="PF01957">
    <property type="entry name" value="NfeD"/>
    <property type="match status" value="1"/>
</dbReference>
<dbReference type="InterPro" id="IPR012340">
    <property type="entry name" value="NA-bd_OB-fold"/>
</dbReference>
<protein>
    <submittedName>
        <fullName evidence="7">NfeD family protein</fullName>
    </submittedName>
</protein>
<dbReference type="Proteomes" id="UP000725649">
    <property type="component" value="Unassembled WGS sequence"/>
</dbReference>
<organism evidence="7 8">
    <name type="scientific">Candidatus Avelusimicrobium gallicola</name>
    <dbReference type="NCBI Taxonomy" id="2562704"/>
    <lineage>
        <taxon>Bacteria</taxon>
        <taxon>Pseudomonadati</taxon>
        <taxon>Elusimicrobiota</taxon>
        <taxon>Elusimicrobia</taxon>
        <taxon>Elusimicrobiales</taxon>
        <taxon>Elusimicrobiaceae</taxon>
        <taxon>Candidatus Avelusimicrobium</taxon>
    </lineage>
</organism>
<evidence type="ECO:0000259" key="6">
    <source>
        <dbReference type="Pfam" id="PF01957"/>
    </source>
</evidence>
<name>A0A928DNG3_9BACT</name>
<accession>A0A928DNG3</accession>
<sequence>MNYYIYLILAVGCFVGEVFTMEFSLACMGIGLLGAGLMAWLGFGLWVQALIFTVVAAVCWVGIRPFALRHLYDKAEHITTPAEEVLGKEALVEIAIDPVKNEGRVKVAGESWKATAETALPVGTVCVVEKLDGVTLTVKQK</sequence>
<dbReference type="PANTHER" id="PTHR33507:SF3">
    <property type="entry name" value="INNER MEMBRANE PROTEIN YBBJ"/>
    <property type="match status" value="1"/>
</dbReference>
<dbReference type="AlphaFoldDB" id="A0A928DNG3"/>
<evidence type="ECO:0000256" key="2">
    <source>
        <dbReference type="ARBA" id="ARBA00022692"/>
    </source>
</evidence>
<evidence type="ECO:0000256" key="4">
    <source>
        <dbReference type="ARBA" id="ARBA00023136"/>
    </source>
</evidence>
<feature type="domain" description="NfeD-like C-terminal" evidence="6">
    <location>
        <begin position="82"/>
        <end position="139"/>
    </location>
</feature>
<dbReference type="InterPro" id="IPR052165">
    <property type="entry name" value="Membrane_assoc_protease"/>
</dbReference>
<keyword evidence="2 5" id="KW-0812">Transmembrane</keyword>
<dbReference type="SUPFAM" id="SSF141322">
    <property type="entry name" value="NfeD domain-like"/>
    <property type="match status" value="1"/>
</dbReference>
<dbReference type="PANTHER" id="PTHR33507">
    <property type="entry name" value="INNER MEMBRANE PROTEIN YBBJ"/>
    <property type="match status" value="1"/>
</dbReference>
<proteinExistence type="predicted"/>